<sequence length="75" mass="7559">MGSAQLLVQVQCVVVAGDGPPVLAEVVVGDSEAVPGVGLAVPAADRPMQFEGLAAGAQRVGVLAQNNRSALDKHR</sequence>
<accession>A0ABW5HXC1</accession>
<dbReference type="EMBL" id="JBHUKQ010000010">
    <property type="protein sequence ID" value="MFD2481460.1"/>
    <property type="molecule type" value="Genomic_DNA"/>
</dbReference>
<reference evidence="2" key="1">
    <citation type="journal article" date="2019" name="Int. J. Syst. Evol. Microbiol.">
        <title>The Global Catalogue of Microorganisms (GCM) 10K type strain sequencing project: providing services to taxonomists for standard genome sequencing and annotation.</title>
        <authorList>
            <consortium name="The Broad Institute Genomics Platform"/>
            <consortium name="The Broad Institute Genome Sequencing Center for Infectious Disease"/>
            <person name="Wu L."/>
            <person name="Ma J."/>
        </authorList>
    </citation>
    <scope>NUCLEOTIDE SEQUENCE [LARGE SCALE GENOMIC DNA]</scope>
    <source>
        <strain evidence="2">CGMCC 4.7638</strain>
    </source>
</reference>
<organism evidence="1 2">
    <name type="scientific">Amycolatopsis albidoflavus</name>
    <dbReference type="NCBI Taxonomy" id="102226"/>
    <lineage>
        <taxon>Bacteria</taxon>
        <taxon>Bacillati</taxon>
        <taxon>Actinomycetota</taxon>
        <taxon>Actinomycetes</taxon>
        <taxon>Pseudonocardiales</taxon>
        <taxon>Pseudonocardiaceae</taxon>
        <taxon>Amycolatopsis</taxon>
    </lineage>
</organism>
<dbReference type="Proteomes" id="UP001597542">
    <property type="component" value="Unassembled WGS sequence"/>
</dbReference>
<keyword evidence="2" id="KW-1185">Reference proteome</keyword>
<comment type="caution">
    <text evidence="1">The sequence shown here is derived from an EMBL/GenBank/DDBJ whole genome shotgun (WGS) entry which is preliminary data.</text>
</comment>
<name>A0ABW5HXC1_9PSEU</name>
<dbReference type="RefSeq" id="WP_344273758.1">
    <property type="nucleotide sequence ID" value="NZ_BAAAHV010000011.1"/>
</dbReference>
<evidence type="ECO:0000313" key="1">
    <source>
        <dbReference type="EMBL" id="MFD2481460.1"/>
    </source>
</evidence>
<gene>
    <name evidence="1" type="ORF">ACFSUT_14345</name>
</gene>
<proteinExistence type="predicted"/>
<protein>
    <submittedName>
        <fullName evidence="1">Uncharacterized protein</fullName>
    </submittedName>
</protein>
<evidence type="ECO:0000313" key="2">
    <source>
        <dbReference type="Proteomes" id="UP001597542"/>
    </source>
</evidence>